<reference evidence="2" key="1">
    <citation type="submission" date="2017-01" db="EMBL/GenBank/DDBJ databases">
        <authorList>
            <person name="Wang Y."/>
            <person name="White M."/>
            <person name="Kvist S."/>
            <person name="Moncalvo J.-M."/>
        </authorList>
    </citation>
    <scope>NUCLEOTIDE SEQUENCE [LARGE SCALE GENOMIC DNA]</scope>
    <source>
        <strain evidence="2">ID-206-W2</strain>
    </source>
</reference>
<protein>
    <submittedName>
        <fullName evidence="1">Uncharacterized protein</fullName>
    </submittedName>
</protein>
<dbReference type="AlphaFoldDB" id="A0A1R1XBH5"/>
<accession>A0A1R1XBH5</accession>
<feature type="non-terminal residue" evidence="1">
    <location>
        <position position="58"/>
    </location>
</feature>
<keyword evidence="2" id="KW-1185">Reference proteome</keyword>
<dbReference type="OrthoDB" id="7392499at2759"/>
<gene>
    <name evidence="1" type="ORF">AYI69_g9617</name>
</gene>
<dbReference type="EMBL" id="LSSM01005770">
    <property type="protein sequence ID" value="OMJ11981.1"/>
    <property type="molecule type" value="Genomic_DNA"/>
</dbReference>
<evidence type="ECO:0000313" key="2">
    <source>
        <dbReference type="Proteomes" id="UP000187429"/>
    </source>
</evidence>
<organism evidence="1 2">
    <name type="scientific">Smittium culicis</name>
    <dbReference type="NCBI Taxonomy" id="133412"/>
    <lineage>
        <taxon>Eukaryota</taxon>
        <taxon>Fungi</taxon>
        <taxon>Fungi incertae sedis</taxon>
        <taxon>Zoopagomycota</taxon>
        <taxon>Kickxellomycotina</taxon>
        <taxon>Harpellomycetes</taxon>
        <taxon>Harpellales</taxon>
        <taxon>Legeriomycetaceae</taxon>
        <taxon>Smittium</taxon>
    </lineage>
</organism>
<dbReference type="Proteomes" id="UP000187429">
    <property type="component" value="Unassembled WGS sequence"/>
</dbReference>
<comment type="caution">
    <text evidence="1">The sequence shown here is derived from an EMBL/GenBank/DDBJ whole genome shotgun (WGS) entry which is preliminary data.</text>
</comment>
<proteinExistence type="predicted"/>
<evidence type="ECO:0000313" key="1">
    <source>
        <dbReference type="EMBL" id="OMJ11981.1"/>
    </source>
</evidence>
<name>A0A1R1XBH5_9FUNG</name>
<sequence>MAIEKPEYLLPDSVQALQKNSISESYSSLLTINDYAVNDELPTQAQNGSPKNSLSLKK</sequence>